<proteinExistence type="predicted"/>
<dbReference type="EMBL" id="FNIE01000002">
    <property type="protein sequence ID" value="SDN04297.1"/>
    <property type="molecule type" value="Genomic_DNA"/>
</dbReference>
<protein>
    <submittedName>
        <fullName evidence="2">Uncharacterized protein</fullName>
    </submittedName>
</protein>
<keyword evidence="3" id="KW-1185">Reference proteome</keyword>
<name>A0A1G9Y5I0_9ACTN</name>
<gene>
    <name evidence="2" type="ORF">SAMN05216259_102423</name>
</gene>
<dbReference type="Proteomes" id="UP000199341">
    <property type="component" value="Unassembled WGS sequence"/>
</dbReference>
<dbReference type="STRING" id="310781.SAMN05216259_102423"/>
<sequence length="64" mass="7539">MERQRERERLREAVVWWESEYGRITEEELAEAEAERQEIERRHAERERRAESSGVRATAAGGGP</sequence>
<evidence type="ECO:0000313" key="2">
    <source>
        <dbReference type="EMBL" id="SDN04297.1"/>
    </source>
</evidence>
<accession>A0A1G9Y5I0</accession>
<dbReference type="RefSeq" id="WP_245771169.1">
    <property type="nucleotide sequence ID" value="NZ_FNIE01000002.1"/>
</dbReference>
<feature type="region of interest" description="Disordered" evidence="1">
    <location>
        <begin position="28"/>
        <end position="64"/>
    </location>
</feature>
<dbReference type="AlphaFoldDB" id="A0A1G9Y5I0"/>
<organism evidence="2 3">
    <name type="scientific">Actinacidiphila guanduensis</name>
    <dbReference type="NCBI Taxonomy" id="310781"/>
    <lineage>
        <taxon>Bacteria</taxon>
        <taxon>Bacillati</taxon>
        <taxon>Actinomycetota</taxon>
        <taxon>Actinomycetes</taxon>
        <taxon>Kitasatosporales</taxon>
        <taxon>Streptomycetaceae</taxon>
        <taxon>Actinacidiphila</taxon>
    </lineage>
</organism>
<feature type="compositionally biased region" description="Basic and acidic residues" evidence="1">
    <location>
        <begin position="33"/>
        <end position="51"/>
    </location>
</feature>
<evidence type="ECO:0000313" key="3">
    <source>
        <dbReference type="Proteomes" id="UP000199341"/>
    </source>
</evidence>
<evidence type="ECO:0000256" key="1">
    <source>
        <dbReference type="SAM" id="MobiDB-lite"/>
    </source>
</evidence>
<reference evidence="2 3" key="1">
    <citation type="submission" date="2016-10" db="EMBL/GenBank/DDBJ databases">
        <authorList>
            <person name="de Groot N.N."/>
        </authorList>
    </citation>
    <scope>NUCLEOTIDE SEQUENCE [LARGE SCALE GENOMIC DNA]</scope>
    <source>
        <strain evidence="2 3">CGMCC 4.2022</strain>
    </source>
</reference>